<gene>
    <name evidence="1" type="ORF">S23_05890</name>
</gene>
<protein>
    <submittedName>
        <fullName evidence="1">Uncharacterized protein</fullName>
    </submittedName>
</protein>
<dbReference type="KEGG" id="brs:S23_05890"/>
<keyword evidence="2" id="KW-1185">Reference proteome</keyword>
<proteinExistence type="predicted"/>
<dbReference type="EMBL" id="AP012279">
    <property type="protein sequence ID" value="BAL73810.1"/>
    <property type="molecule type" value="Genomic_DNA"/>
</dbReference>
<sequence length="85" mass="8854">MVAPHVPSGFVNDRCIALRATWPSAAMIVKGIQRLAMVSMGVRAVGGDVASNLPLAAKQVNHAHVIGAMLAPRAEPHTMPSATTM</sequence>
<evidence type="ECO:0000313" key="1">
    <source>
        <dbReference type="EMBL" id="BAL73810.1"/>
    </source>
</evidence>
<reference evidence="1 2" key="1">
    <citation type="journal article" date="2012" name="Microbes Environ.">
        <title>Complete genome sequence of Bradyrhizobium sp. S23321: insights into symbiosis evolution in soil oligotrophs.</title>
        <authorList>
            <person name="Okubo T."/>
            <person name="Tsukui T."/>
            <person name="Maita H."/>
            <person name="Okamoto S."/>
            <person name="Oshima K."/>
            <person name="Fujisawa T."/>
            <person name="Saito A."/>
            <person name="Futamata H."/>
            <person name="Hattori R."/>
            <person name="Shimomura Y."/>
            <person name="Haruta S."/>
            <person name="Morimoto S."/>
            <person name="Wang Y."/>
            <person name="Sakai Y."/>
            <person name="Hattori M."/>
            <person name="Aizawa S."/>
            <person name="Nagashima K.V.P."/>
            <person name="Masuda S."/>
            <person name="Hattori T."/>
            <person name="Yamashita A."/>
            <person name="Bao Z."/>
            <person name="Hayatsu M."/>
            <person name="Kajiya-Kanegae H."/>
            <person name="Yoshinaga I."/>
            <person name="Sakamoto K."/>
            <person name="Toyota K."/>
            <person name="Nakao M."/>
            <person name="Kohara M."/>
            <person name="Anda M."/>
            <person name="Niwa R."/>
            <person name="Jung-Hwan P."/>
            <person name="Sameshima-Saito R."/>
            <person name="Tokuda S."/>
            <person name="Yamamoto S."/>
            <person name="Yamamoto S."/>
            <person name="Yokoyama T."/>
            <person name="Akutsu T."/>
            <person name="Nakamura Y."/>
            <person name="Nakahira-Yanaka Y."/>
            <person name="Takada Hoshino Y."/>
            <person name="Hirakawa H."/>
            <person name="Mitsui H."/>
            <person name="Terasawa K."/>
            <person name="Itakura M."/>
            <person name="Sato S."/>
            <person name="Ikeda-Ohtsubo W."/>
            <person name="Sakakura N."/>
            <person name="Kaminuma E."/>
            <person name="Minamisawa K."/>
        </authorList>
    </citation>
    <scope>NUCLEOTIDE SEQUENCE [LARGE SCALE GENOMIC DNA]</scope>
    <source>
        <strain evidence="1 2">S23321</strain>
    </source>
</reference>
<organism evidence="1 2">
    <name type="scientific">Bradyrhizobium cosmicum</name>
    <dbReference type="NCBI Taxonomy" id="1404864"/>
    <lineage>
        <taxon>Bacteria</taxon>
        <taxon>Pseudomonadati</taxon>
        <taxon>Pseudomonadota</taxon>
        <taxon>Alphaproteobacteria</taxon>
        <taxon>Hyphomicrobiales</taxon>
        <taxon>Nitrobacteraceae</taxon>
        <taxon>Bradyrhizobium</taxon>
    </lineage>
</organism>
<evidence type="ECO:0000313" key="2">
    <source>
        <dbReference type="Proteomes" id="UP000007886"/>
    </source>
</evidence>
<name>A0AAI8QA08_9BRAD</name>
<dbReference type="AlphaFoldDB" id="A0AAI8QA08"/>
<accession>A0AAI8QA08</accession>
<dbReference type="Proteomes" id="UP000007886">
    <property type="component" value="Chromosome"/>
</dbReference>